<evidence type="ECO:0000256" key="3">
    <source>
        <dbReference type="SAM" id="MobiDB-lite"/>
    </source>
</evidence>
<dbReference type="InterPro" id="IPR001128">
    <property type="entry name" value="Cyt_P450"/>
</dbReference>
<comment type="similarity">
    <text evidence="1 2">Belongs to the cytochrome P450 family.</text>
</comment>
<dbReference type="CDD" id="cd11031">
    <property type="entry name" value="Cyp158A-like"/>
    <property type="match status" value="1"/>
</dbReference>
<evidence type="ECO:0000256" key="2">
    <source>
        <dbReference type="RuleBase" id="RU000461"/>
    </source>
</evidence>
<dbReference type="InterPro" id="IPR036396">
    <property type="entry name" value="Cyt_P450_sf"/>
</dbReference>
<comment type="caution">
    <text evidence="4">The sequence shown here is derived from an EMBL/GenBank/DDBJ whole genome shotgun (WGS) entry which is preliminary data.</text>
</comment>
<keyword evidence="2" id="KW-0503">Monooxygenase</keyword>
<evidence type="ECO:0000256" key="1">
    <source>
        <dbReference type="ARBA" id="ARBA00010617"/>
    </source>
</evidence>
<dbReference type="PANTHER" id="PTHR46696:SF1">
    <property type="entry name" value="CYTOCHROME P450 YJIB-RELATED"/>
    <property type="match status" value="1"/>
</dbReference>
<dbReference type="Proteomes" id="UP001057702">
    <property type="component" value="Unassembled WGS sequence"/>
</dbReference>
<dbReference type="PRINTS" id="PR00385">
    <property type="entry name" value="P450"/>
</dbReference>
<proteinExistence type="inferred from homology"/>
<dbReference type="Pfam" id="PF00067">
    <property type="entry name" value="p450"/>
    <property type="match status" value="1"/>
</dbReference>
<organism evidence="4 5">
    <name type="scientific">Streptomyces humicola</name>
    <dbReference type="NCBI Taxonomy" id="2953240"/>
    <lineage>
        <taxon>Bacteria</taxon>
        <taxon>Bacillati</taxon>
        <taxon>Actinomycetota</taxon>
        <taxon>Actinomycetes</taxon>
        <taxon>Kitasatosporales</taxon>
        <taxon>Streptomycetaceae</taxon>
        <taxon>Streptomyces</taxon>
    </lineage>
</organism>
<accession>A0ABT1PWY5</accession>
<feature type="region of interest" description="Disordered" evidence="3">
    <location>
        <begin position="1"/>
        <end position="22"/>
    </location>
</feature>
<dbReference type="SUPFAM" id="SSF48264">
    <property type="entry name" value="Cytochrome P450"/>
    <property type="match status" value="1"/>
</dbReference>
<dbReference type="InterPro" id="IPR017972">
    <property type="entry name" value="Cyt_P450_CS"/>
</dbReference>
<evidence type="ECO:0000313" key="5">
    <source>
        <dbReference type="Proteomes" id="UP001057702"/>
    </source>
</evidence>
<sequence length="403" mass="44780">MNTTPEPVVDVPVIDMPLPPPGTMGPPEEYGRLRRECPLAKVRLPIGATAWYATRYADVKELVADSRLIRPSITDWPPRPGRAPGDEPGLITMMELEGPRHAALRRALSEPFSVRSIRSRLPRIRQSADRLLDPLVSGDQPGDLVVRFLEPFPVMVMCDLVGIPYEDSEYFLPKADAALGALLTLEEGREATSQLREYITSLLDHKRREPGDDMLSKLVREWERGTVDGESAVSFGLSMLVAGYRTSTMFLADSVHTLLAQPDQWDRLRDNADLMPGAVEELLRYMPVMNGVVVLRAVEDIELHGRTIRVGDAVLPVLAAANRDESVFADGDRLDLCRVDNPHLAFGRGAHNCIGSHLARAEMTVCLEALFDRLPDLRLAEGHHPIWEDESPSKSPLTLPVSW</sequence>
<dbReference type="EMBL" id="JANFNG010000011">
    <property type="protein sequence ID" value="MCQ4082184.1"/>
    <property type="molecule type" value="Genomic_DNA"/>
</dbReference>
<dbReference type="PRINTS" id="PR00359">
    <property type="entry name" value="BP450"/>
</dbReference>
<gene>
    <name evidence="4" type="ORF">NGB36_16610</name>
</gene>
<keyword evidence="5" id="KW-1185">Reference proteome</keyword>
<reference evidence="4" key="1">
    <citation type="submission" date="2022-06" db="EMBL/GenBank/DDBJ databases">
        <title>Draft genome sequence of Streptomyces sp. RB6PN25 isolated from peat swamp forest in Thailand.</title>
        <authorList>
            <person name="Duangmal K."/>
            <person name="Klaysubun C."/>
        </authorList>
    </citation>
    <scope>NUCLEOTIDE SEQUENCE</scope>
    <source>
        <strain evidence="4">RB6PN25</strain>
    </source>
</reference>
<dbReference type="Gene3D" id="1.10.630.10">
    <property type="entry name" value="Cytochrome P450"/>
    <property type="match status" value="1"/>
</dbReference>
<keyword evidence="2" id="KW-0408">Iron</keyword>
<dbReference type="RefSeq" id="WP_255921084.1">
    <property type="nucleotide sequence ID" value="NZ_JANFNG010000011.1"/>
</dbReference>
<dbReference type="InterPro" id="IPR002397">
    <property type="entry name" value="Cyt_P450_B"/>
</dbReference>
<keyword evidence="2" id="KW-0560">Oxidoreductase</keyword>
<keyword evidence="2" id="KW-0479">Metal-binding</keyword>
<dbReference type="PROSITE" id="PS00086">
    <property type="entry name" value="CYTOCHROME_P450"/>
    <property type="match status" value="1"/>
</dbReference>
<protein>
    <submittedName>
        <fullName evidence="4">Cytochrome P450</fullName>
    </submittedName>
</protein>
<name>A0ABT1PWY5_9ACTN</name>
<keyword evidence="2" id="KW-0349">Heme</keyword>
<dbReference type="PANTHER" id="PTHR46696">
    <property type="entry name" value="P450, PUTATIVE (EUROFUNG)-RELATED"/>
    <property type="match status" value="1"/>
</dbReference>
<evidence type="ECO:0000313" key="4">
    <source>
        <dbReference type="EMBL" id="MCQ4082184.1"/>
    </source>
</evidence>